<feature type="region of interest" description="Disordered" evidence="1">
    <location>
        <begin position="733"/>
        <end position="783"/>
    </location>
</feature>
<gene>
    <name evidence="2" type="ORF">MNOR_LOCUS27882</name>
</gene>
<organism evidence="2 3">
    <name type="scientific">Meganyctiphanes norvegica</name>
    <name type="common">Northern krill</name>
    <name type="synonym">Thysanopoda norvegica</name>
    <dbReference type="NCBI Taxonomy" id="48144"/>
    <lineage>
        <taxon>Eukaryota</taxon>
        <taxon>Metazoa</taxon>
        <taxon>Ecdysozoa</taxon>
        <taxon>Arthropoda</taxon>
        <taxon>Crustacea</taxon>
        <taxon>Multicrustacea</taxon>
        <taxon>Malacostraca</taxon>
        <taxon>Eumalacostraca</taxon>
        <taxon>Eucarida</taxon>
        <taxon>Euphausiacea</taxon>
        <taxon>Euphausiidae</taxon>
        <taxon>Meganyctiphanes</taxon>
    </lineage>
</organism>
<evidence type="ECO:0000256" key="1">
    <source>
        <dbReference type="SAM" id="MobiDB-lite"/>
    </source>
</evidence>
<feature type="compositionally biased region" description="Polar residues" evidence="1">
    <location>
        <begin position="760"/>
        <end position="773"/>
    </location>
</feature>
<name>A0AAV2RRU6_MEGNR</name>
<feature type="non-terminal residue" evidence="2">
    <location>
        <position position="879"/>
    </location>
</feature>
<protein>
    <submittedName>
        <fullName evidence="2">Uncharacterized protein</fullName>
    </submittedName>
</protein>
<accession>A0AAV2RRU6</accession>
<feature type="compositionally biased region" description="Basic and acidic residues" evidence="1">
    <location>
        <begin position="743"/>
        <end position="759"/>
    </location>
</feature>
<dbReference type="Proteomes" id="UP001497623">
    <property type="component" value="Unassembled WGS sequence"/>
</dbReference>
<feature type="compositionally biased region" description="Basic and acidic residues" evidence="1">
    <location>
        <begin position="202"/>
        <end position="214"/>
    </location>
</feature>
<feature type="region of interest" description="Disordered" evidence="1">
    <location>
        <begin position="404"/>
        <end position="443"/>
    </location>
</feature>
<feature type="compositionally biased region" description="Low complexity" evidence="1">
    <location>
        <begin position="863"/>
        <end position="873"/>
    </location>
</feature>
<reference evidence="2 3" key="1">
    <citation type="submission" date="2024-05" db="EMBL/GenBank/DDBJ databases">
        <authorList>
            <person name="Wallberg A."/>
        </authorList>
    </citation>
    <scope>NUCLEOTIDE SEQUENCE [LARGE SCALE GENOMIC DNA]</scope>
</reference>
<feature type="region of interest" description="Disordered" evidence="1">
    <location>
        <begin position="144"/>
        <end position="163"/>
    </location>
</feature>
<feature type="compositionally biased region" description="Basic residues" evidence="1">
    <location>
        <begin position="248"/>
        <end position="263"/>
    </location>
</feature>
<evidence type="ECO:0000313" key="3">
    <source>
        <dbReference type="Proteomes" id="UP001497623"/>
    </source>
</evidence>
<keyword evidence="3" id="KW-1185">Reference proteome</keyword>
<feature type="region of interest" description="Disordered" evidence="1">
    <location>
        <begin position="838"/>
        <end position="879"/>
    </location>
</feature>
<sequence length="879" mass="97464">MGLSESREANRGLGSGIWGGGGPSKSRSTPHFTGDDRDFRGGRNASTLPARTTPEDMHTYNNRSRTPAHDPQLYEDSPQHANVHHIEKAQVVRSPSLRPVPNRRSASADRRKRRSDPLLDARGLHPLPMSVDAVVNYHQAQFYNSRNSPVHSGPSSPRLTQRPRPTAIYIADDQAQQVSERTRSRSRRSHAPSQLPGSSGADKNDLSKPSQEPRRSRHLSTLIMTPQCVEATCNASQKRPEHSLSPKQSRHRKKSSGGGRRRSQASEILHGDPYVSLHYGDESLGHGAGVALQSPTQVTAWRSDQDAHVNLGQKQVAQVVIRMDGCTTTTLDHHDIANANIESVEMRKNVWFQATTSGRDRHQYPCLDNDWYSVNDGSAKSNKVSSLYMVPDYHALPIQGNVATIRPRHIRDDTSPRPKEPQSRSRVRPQSPVRPIPPRVPDEMQQRELDCVTGYHHNDPGVQETLVQTDPSHWHQEPDRQTEDILNGGRLETFTPPPPPFNSPAPAKPCVPDNLRMFPLESFANDIKDNHSSLVCDSTNNYNIVVDSIEMCVPSEFREACNECVNQTLVEDLDHTLLSEEPCSVHCGSGDSGFGDASGDSGDAFLPRNYQLVKRYLLDPMILPGAVLVPPLLDHPLLQPRQEVIGCRTKSLSLPRCLHENLDNPTTHKGMRGFRSRLRSLDLGEFPVLRLPVRNQPKLVDVLKAAQAEEEARQTHRETHIEVSVEIMHEKDTDSVIPSNECIPDKNIDASDSDSRHSESGCSEASTTVQNNSGTGGRPQQAVRESCAALLKPDIPWQPVPPSYSLYNHSVPEEHSPIDDQVFPECEGEDTIILALPRGLGAHGRPSRKAKRPSLRNIDWDSPTHSPTSSPITPISPPP</sequence>
<evidence type="ECO:0000313" key="2">
    <source>
        <dbReference type="EMBL" id="CAL4136856.1"/>
    </source>
</evidence>
<feature type="compositionally biased region" description="Basic residues" evidence="1">
    <location>
        <begin position="845"/>
        <end position="854"/>
    </location>
</feature>
<feature type="compositionally biased region" description="Gly residues" evidence="1">
    <location>
        <begin position="13"/>
        <end position="23"/>
    </location>
</feature>
<proteinExistence type="predicted"/>
<comment type="caution">
    <text evidence="2">The sequence shown here is derived from an EMBL/GenBank/DDBJ whole genome shotgun (WGS) entry which is preliminary data.</text>
</comment>
<dbReference type="AlphaFoldDB" id="A0AAV2RRU6"/>
<feature type="region of interest" description="Disordered" evidence="1">
    <location>
        <begin position="1"/>
        <end position="124"/>
    </location>
</feature>
<feature type="compositionally biased region" description="Basic and acidic residues" evidence="1">
    <location>
        <begin position="1"/>
        <end position="10"/>
    </location>
</feature>
<feature type="compositionally biased region" description="Basic and acidic residues" evidence="1">
    <location>
        <begin position="410"/>
        <end position="423"/>
    </location>
</feature>
<feature type="compositionally biased region" description="Polar residues" evidence="1">
    <location>
        <begin position="144"/>
        <end position="159"/>
    </location>
</feature>
<feature type="region of interest" description="Disordered" evidence="1">
    <location>
        <begin position="168"/>
        <end position="268"/>
    </location>
</feature>
<dbReference type="EMBL" id="CAXKWB010029976">
    <property type="protein sequence ID" value="CAL4136856.1"/>
    <property type="molecule type" value="Genomic_DNA"/>
</dbReference>